<proteinExistence type="predicted"/>
<evidence type="ECO:0000256" key="1">
    <source>
        <dbReference type="ARBA" id="ARBA00022741"/>
    </source>
</evidence>
<dbReference type="Pfam" id="PF00196">
    <property type="entry name" value="GerE"/>
    <property type="match status" value="1"/>
</dbReference>
<evidence type="ECO:0000256" key="2">
    <source>
        <dbReference type="ARBA" id="ARBA00022840"/>
    </source>
</evidence>
<dbReference type="PANTHER" id="PTHR16305">
    <property type="entry name" value="TESTICULAR SOLUBLE ADENYLYL CYCLASE"/>
    <property type="match status" value="1"/>
</dbReference>
<dbReference type="PROSITE" id="PS50043">
    <property type="entry name" value="HTH_LUXR_2"/>
    <property type="match status" value="1"/>
</dbReference>
<comment type="caution">
    <text evidence="4">The sequence shown here is derived from an EMBL/GenBank/DDBJ whole genome shotgun (WGS) entry which is preliminary data.</text>
</comment>
<keyword evidence="1" id="KW-0547">Nucleotide-binding</keyword>
<sequence length="917" mass="98186">MLGEAAHDVRSHLDLVGRKRERAVLDRLLGATDGENGVVLVVHGEPGVGKTALLDYAAVAGQGFRVARTSGVEGEMELPFAALQQLCSPVLDLRERLPRPQRDALNVAFGLNAGAAPSPFLVGLATLGLLSEAAKDTPLVVIVDDAQWLDAGSQRALAFVAHRLFAERIALLFGTRQPSGGLTRLPELHVEPLGRRDANALLVSVLPAPLDDSVLDRVVAETRGNPLALLELPRGLTPTQLAGGFGLPANVPLSASIEVSFTRRLSSLPRDDRRLLLVAAADPVGDPELVRRAARYLGVPDTTVGVLESQGLLVFAPRVVFRHPLVRSAVYRAAGLHERRDVHQALAAATDPDLDPDRRAWHRAQGTATPDEEIATELERSAARAQARGGLAAAAAFLERAATLTPEPSRRATRALTAAETKVQAGALEDASQLLASAEATGSLNEFELARANLSRAQIAFVATHGSDAPALLLEAAGRLSTLDPSLARQTYLDALSAALFAGRLAQPGARALEVAQAARTAPAPTLKGRGPDLLLDALTTLLSGSYTEAAPRLRRAVNAFGTDKFAAEQIRWMWLATIASVQLWDDAEWETLSERHIRIARTTGALGDLPLALTQRIYLHLLSGELEAAASLVAEIQRVTDTTGSDLAPYGAVGLAAFRGDQAEASYLIERTRVEVRSRGEGIGLSVLDWATATLNNGLGRYEEALEAAQRVAPRDLNPSMWIMAELIEAAVRAGTPEAAGAAQSRLASIAEATGTDWAAGIASRSAALIAEGPSAEALYAAAVNRLGRTRIAVDLARARLLYGEWLRRERRRMDARAELRAAYELFSDFGMEAFAERARIELLATGEHARSRTVDISEQLTPREAQIAHLAAKGSTNREIASQLFISPNTVEYHLRKVFRKLEVKSRTQLGSRIS</sequence>
<dbReference type="PRINTS" id="PR00038">
    <property type="entry name" value="HTHLUXR"/>
</dbReference>
<feature type="domain" description="HTH luxR-type" evidence="3">
    <location>
        <begin position="855"/>
        <end position="917"/>
    </location>
</feature>
<dbReference type="EMBL" id="JBHTKH010000015">
    <property type="protein sequence ID" value="MFD1056102.1"/>
    <property type="molecule type" value="Genomic_DNA"/>
</dbReference>
<dbReference type="InterPro" id="IPR041664">
    <property type="entry name" value="AAA_16"/>
</dbReference>
<dbReference type="SUPFAM" id="SSF46894">
    <property type="entry name" value="C-terminal effector domain of the bipartite response regulators"/>
    <property type="match status" value="1"/>
</dbReference>
<dbReference type="PANTHER" id="PTHR16305:SF35">
    <property type="entry name" value="TRANSCRIPTIONAL ACTIVATOR DOMAIN"/>
    <property type="match status" value="1"/>
</dbReference>
<dbReference type="InterPro" id="IPR036388">
    <property type="entry name" value="WH-like_DNA-bd_sf"/>
</dbReference>
<accession>A0ABW3MZI0</accession>
<dbReference type="CDD" id="cd06170">
    <property type="entry name" value="LuxR_C_like"/>
    <property type="match status" value="1"/>
</dbReference>
<dbReference type="Proteomes" id="UP001597046">
    <property type="component" value="Unassembled WGS sequence"/>
</dbReference>
<dbReference type="Pfam" id="PF13191">
    <property type="entry name" value="AAA_16"/>
    <property type="match status" value="1"/>
</dbReference>
<dbReference type="InterPro" id="IPR016032">
    <property type="entry name" value="Sig_transdc_resp-reg_C-effctor"/>
</dbReference>
<evidence type="ECO:0000313" key="4">
    <source>
        <dbReference type="EMBL" id="MFD1056102.1"/>
    </source>
</evidence>
<dbReference type="RefSeq" id="WP_386054139.1">
    <property type="nucleotide sequence ID" value="NZ_JBHTKH010000015.1"/>
</dbReference>
<gene>
    <name evidence="4" type="ORF">ACFQ2V_17460</name>
</gene>
<dbReference type="SUPFAM" id="SSF52540">
    <property type="entry name" value="P-loop containing nucleoside triphosphate hydrolases"/>
    <property type="match status" value="1"/>
</dbReference>
<keyword evidence="2" id="KW-0067">ATP-binding</keyword>
<keyword evidence="5" id="KW-1185">Reference proteome</keyword>
<evidence type="ECO:0000313" key="5">
    <source>
        <dbReference type="Proteomes" id="UP001597046"/>
    </source>
</evidence>
<reference evidence="5" key="1">
    <citation type="journal article" date="2019" name="Int. J. Syst. Evol. Microbiol.">
        <title>The Global Catalogue of Microorganisms (GCM) 10K type strain sequencing project: providing services to taxonomists for standard genome sequencing and annotation.</title>
        <authorList>
            <consortium name="The Broad Institute Genomics Platform"/>
            <consortium name="The Broad Institute Genome Sequencing Center for Infectious Disease"/>
            <person name="Wu L."/>
            <person name="Ma J."/>
        </authorList>
    </citation>
    <scope>NUCLEOTIDE SEQUENCE [LARGE SCALE GENOMIC DNA]</scope>
    <source>
        <strain evidence="5">CCUG 57508</strain>
    </source>
</reference>
<organism evidence="4 5">
    <name type="scientific">Terrabacter terrigena</name>
    <dbReference type="NCBI Taxonomy" id="574718"/>
    <lineage>
        <taxon>Bacteria</taxon>
        <taxon>Bacillati</taxon>
        <taxon>Actinomycetota</taxon>
        <taxon>Actinomycetes</taxon>
        <taxon>Micrococcales</taxon>
        <taxon>Intrasporangiaceae</taxon>
        <taxon>Terrabacter</taxon>
    </lineage>
</organism>
<name>A0ABW3MZI0_9MICO</name>
<evidence type="ECO:0000259" key="3">
    <source>
        <dbReference type="PROSITE" id="PS50043"/>
    </source>
</evidence>
<dbReference type="Gene3D" id="3.40.50.300">
    <property type="entry name" value="P-loop containing nucleotide triphosphate hydrolases"/>
    <property type="match status" value="1"/>
</dbReference>
<dbReference type="InterPro" id="IPR027417">
    <property type="entry name" value="P-loop_NTPase"/>
</dbReference>
<protein>
    <submittedName>
        <fullName evidence="4">LuxR C-terminal-related transcriptional regulator</fullName>
    </submittedName>
</protein>
<dbReference type="InterPro" id="IPR000792">
    <property type="entry name" value="Tscrpt_reg_LuxR_C"/>
</dbReference>
<dbReference type="Gene3D" id="1.10.10.10">
    <property type="entry name" value="Winged helix-like DNA-binding domain superfamily/Winged helix DNA-binding domain"/>
    <property type="match status" value="1"/>
</dbReference>
<dbReference type="SMART" id="SM00421">
    <property type="entry name" value="HTH_LUXR"/>
    <property type="match status" value="1"/>
</dbReference>